<dbReference type="EMBL" id="CP036278">
    <property type="protein sequence ID" value="QDU58940.1"/>
    <property type="molecule type" value="Genomic_DNA"/>
</dbReference>
<dbReference type="NCBIfam" id="TIGR04294">
    <property type="entry name" value="pre_pil_HX9DG"/>
    <property type="match status" value="1"/>
</dbReference>
<evidence type="ECO:0000313" key="2">
    <source>
        <dbReference type="EMBL" id="QDU58940.1"/>
    </source>
</evidence>
<dbReference type="OrthoDB" id="255848at2"/>
<proteinExistence type="predicted"/>
<feature type="domain" description="DUF1559" evidence="1">
    <location>
        <begin position="36"/>
        <end position="325"/>
    </location>
</feature>
<dbReference type="InterPro" id="IPR027558">
    <property type="entry name" value="Pre_pil_HX9DG_C"/>
</dbReference>
<accession>A0A518AW54</accession>
<dbReference type="PANTHER" id="PTHR30093:SF2">
    <property type="entry name" value="TYPE II SECRETION SYSTEM PROTEIN H"/>
    <property type="match status" value="1"/>
</dbReference>
<dbReference type="Pfam" id="PF07963">
    <property type="entry name" value="N_methyl"/>
    <property type="match status" value="1"/>
</dbReference>
<dbReference type="InterPro" id="IPR012902">
    <property type="entry name" value="N_methyl_site"/>
</dbReference>
<dbReference type="RefSeq" id="WP_145252461.1">
    <property type="nucleotide sequence ID" value="NZ_CP036278.1"/>
</dbReference>
<reference evidence="2 3" key="1">
    <citation type="submission" date="2019-02" db="EMBL/GenBank/DDBJ databases">
        <title>Deep-cultivation of Planctomycetes and their phenomic and genomic characterization uncovers novel biology.</title>
        <authorList>
            <person name="Wiegand S."/>
            <person name="Jogler M."/>
            <person name="Boedeker C."/>
            <person name="Pinto D."/>
            <person name="Vollmers J."/>
            <person name="Rivas-Marin E."/>
            <person name="Kohn T."/>
            <person name="Peeters S.H."/>
            <person name="Heuer A."/>
            <person name="Rast P."/>
            <person name="Oberbeckmann S."/>
            <person name="Bunk B."/>
            <person name="Jeske O."/>
            <person name="Meyerdierks A."/>
            <person name="Storesund J.E."/>
            <person name="Kallscheuer N."/>
            <person name="Luecker S."/>
            <person name="Lage O.M."/>
            <person name="Pohl T."/>
            <person name="Merkel B.J."/>
            <person name="Hornburger P."/>
            <person name="Mueller R.-W."/>
            <person name="Bruemmer F."/>
            <person name="Labrenz M."/>
            <person name="Spormann A.M."/>
            <person name="Op den Camp H."/>
            <person name="Overmann J."/>
            <person name="Amann R."/>
            <person name="Jetten M.S.M."/>
            <person name="Mascher T."/>
            <person name="Medema M.H."/>
            <person name="Devos D.P."/>
            <person name="Kaster A.-K."/>
            <person name="Ovreas L."/>
            <person name="Rohde M."/>
            <person name="Galperin M.Y."/>
            <person name="Jogler C."/>
        </authorList>
    </citation>
    <scope>NUCLEOTIDE SEQUENCE [LARGE SCALE GENOMIC DNA]</scope>
    <source>
        <strain evidence="2 3">Pan181</strain>
    </source>
</reference>
<evidence type="ECO:0000259" key="1">
    <source>
        <dbReference type="Pfam" id="PF07596"/>
    </source>
</evidence>
<dbReference type="PANTHER" id="PTHR30093">
    <property type="entry name" value="GENERAL SECRETION PATHWAY PROTEIN G"/>
    <property type="match status" value="1"/>
</dbReference>
<dbReference type="SUPFAM" id="SSF54523">
    <property type="entry name" value="Pili subunits"/>
    <property type="match status" value="1"/>
</dbReference>
<dbReference type="AlphaFoldDB" id="A0A518AW54"/>
<protein>
    <submittedName>
        <fullName evidence="2">Type II secretion system protein G</fullName>
    </submittedName>
</protein>
<dbReference type="InterPro" id="IPR045584">
    <property type="entry name" value="Pilin-like"/>
</dbReference>
<dbReference type="NCBIfam" id="TIGR02532">
    <property type="entry name" value="IV_pilin_GFxxxE"/>
    <property type="match status" value="1"/>
</dbReference>
<sequence>MTCFTPKKPRGFTLVELLVVIAIIGILVALLLPAVQAAREAARRSACTNNLKNLALAMVNHESAYGSLPSSGWGGHWSGDPDRGHGKNQPGNWLYSILPFIEQQQLYDMGHGQTGQLRKDQLAARDGTTLSVANCPSRRNGGPYPSGASLISGDGTGQASYYTSPQAARADYAVNVGDETLFDDRCLSITADQYDDAVLPNFPPKASQYSGISFCGTAVKLRQITDGLSKTIALGEKFVPSTVYENGDYFAADDWNMYAGFQDDMVRSTFYNAREPSHTPVQDDTNLSSIDGSVARELFGSPHPGGCLMAMCDGSVTVVNFDVDAEMFRQMGDRADGGTIKVIERR</sequence>
<dbReference type="InterPro" id="IPR011453">
    <property type="entry name" value="DUF1559"/>
</dbReference>
<gene>
    <name evidence="2" type="primary">xcpT_23</name>
    <name evidence="2" type="ORF">Pan181_51810</name>
</gene>
<dbReference type="Proteomes" id="UP000315750">
    <property type="component" value="Chromosome"/>
</dbReference>
<name>A0A518AW54_9BACT</name>
<keyword evidence="3" id="KW-1185">Reference proteome</keyword>
<dbReference type="KEGG" id="amuc:Pan181_51810"/>
<dbReference type="PROSITE" id="PS00409">
    <property type="entry name" value="PROKAR_NTER_METHYL"/>
    <property type="match status" value="1"/>
</dbReference>
<dbReference type="Pfam" id="PF07596">
    <property type="entry name" value="SBP_bac_10"/>
    <property type="match status" value="1"/>
</dbReference>
<evidence type="ECO:0000313" key="3">
    <source>
        <dbReference type="Proteomes" id="UP000315750"/>
    </source>
</evidence>
<organism evidence="2 3">
    <name type="scientific">Aeoliella mucimassa</name>
    <dbReference type="NCBI Taxonomy" id="2527972"/>
    <lineage>
        <taxon>Bacteria</taxon>
        <taxon>Pseudomonadati</taxon>
        <taxon>Planctomycetota</taxon>
        <taxon>Planctomycetia</taxon>
        <taxon>Pirellulales</taxon>
        <taxon>Lacipirellulaceae</taxon>
        <taxon>Aeoliella</taxon>
    </lineage>
</organism>
<dbReference type="Gene3D" id="3.30.700.10">
    <property type="entry name" value="Glycoprotein, Type 4 Pilin"/>
    <property type="match status" value="1"/>
</dbReference>